<sequence>MAKNAIKNIMECGADHVIRNTSKMILIIEQIKIDLEQYVYYARWKINDGLWPCKRRSSIKKMEIHLNTNGYEYAKDGNLREYLKINFNNINWISDFGLGKLIGANPNNPDKKNIFGVLPYIAPEVKNIQKLFIIIMRCWDAQVTHRPTFEELFEELHEYWKDYYDYLERGKNKDSEIVIQIKKAEEFSANQESTNTTTTTTSLNYKTHPQAIYTSRLLNYSNLPKPKNEEINRIFFSYNY</sequence>
<dbReference type="Proteomes" id="UP000266861">
    <property type="component" value="Unassembled WGS sequence"/>
</dbReference>
<keyword evidence="2" id="KW-1185">Reference proteome</keyword>
<reference evidence="1 2" key="1">
    <citation type="submission" date="2018-08" db="EMBL/GenBank/DDBJ databases">
        <title>Genome and evolution of the arbuscular mycorrhizal fungus Diversispora epigaea (formerly Glomus versiforme) and its bacterial endosymbionts.</title>
        <authorList>
            <person name="Sun X."/>
            <person name="Fei Z."/>
            <person name="Harrison M."/>
        </authorList>
    </citation>
    <scope>NUCLEOTIDE SEQUENCE [LARGE SCALE GENOMIC DNA]</scope>
    <source>
        <strain evidence="1 2">IT104</strain>
    </source>
</reference>
<evidence type="ECO:0000313" key="1">
    <source>
        <dbReference type="EMBL" id="RHZ53209.1"/>
    </source>
</evidence>
<organism evidence="1 2">
    <name type="scientific">Diversispora epigaea</name>
    <dbReference type="NCBI Taxonomy" id="1348612"/>
    <lineage>
        <taxon>Eukaryota</taxon>
        <taxon>Fungi</taxon>
        <taxon>Fungi incertae sedis</taxon>
        <taxon>Mucoromycota</taxon>
        <taxon>Glomeromycotina</taxon>
        <taxon>Glomeromycetes</taxon>
        <taxon>Diversisporales</taxon>
        <taxon>Diversisporaceae</taxon>
        <taxon>Diversispora</taxon>
    </lineage>
</organism>
<gene>
    <name evidence="1" type="ORF">Glove_444g4</name>
</gene>
<proteinExistence type="predicted"/>
<dbReference type="InterPro" id="IPR011009">
    <property type="entry name" value="Kinase-like_dom_sf"/>
</dbReference>
<comment type="caution">
    <text evidence="1">The sequence shown here is derived from an EMBL/GenBank/DDBJ whole genome shotgun (WGS) entry which is preliminary data.</text>
</comment>
<name>A0A397GSE7_9GLOM</name>
<evidence type="ECO:0008006" key="3">
    <source>
        <dbReference type="Google" id="ProtNLM"/>
    </source>
</evidence>
<dbReference type="AlphaFoldDB" id="A0A397GSE7"/>
<dbReference type="SUPFAM" id="SSF56112">
    <property type="entry name" value="Protein kinase-like (PK-like)"/>
    <property type="match status" value="1"/>
</dbReference>
<dbReference type="EMBL" id="PQFF01000391">
    <property type="protein sequence ID" value="RHZ53209.1"/>
    <property type="molecule type" value="Genomic_DNA"/>
</dbReference>
<protein>
    <recommendedName>
        <fullName evidence="3">Serine-threonine/tyrosine-protein kinase catalytic domain-containing protein</fullName>
    </recommendedName>
</protein>
<evidence type="ECO:0000313" key="2">
    <source>
        <dbReference type="Proteomes" id="UP000266861"/>
    </source>
</evidence>
<accession>A0A397GSE7</accession>